<dbReference type="EMBL" id="OZ034824">
    <property type="protein sequence ID" value="CAL1673342.1"/>
    <property type="molecule type" value="Genomic_DNA"/>
</dbReference>
<accession>A0AAV2N1N8</accession>
<proteinExistence type="predicted"/>
<evidence type="ECO:0000313" key="2">
    <source>
        <dbReference type="Proteomes" id="UP001497644"/>
    </source>
</evidence>
<organism evidence="1 2">
    <name type="scientific">Lasius platythorax</name>
    <dbReference type="NCBI Taxonomy" id="488582"/>
    <lineage>
        <taxon>Eukaryota</taxon>
        <taxon>Metazoa</taxon>
        <taxon>Ecdysozoa</taxon>
        <taxon>Arthropoda</taxon>
        <taxon>Hexapoda</taxon>
        <taxon>Insecta</taxon>
        <taxon>Pterygota</taxon>
        <taxon>Neoptera</taxon>
        <taxon>Endopterygota</taxon>
        <taxon>Hymenoptera</taxon>
        <taxon>Apocrita</taxon>
        <taxon>Aculeata</taxon>
        <taxon>Formicoidea</taxon>
        <taxon>Formicidae</taxon>
        <taxon>Formicinae</taxon>
        <taxon>Lasius</taxon>
        <taxon>Lasius</taxon>
    </lineage>
</organism>
<gene>
    <name evidence="1" type="ORF">LPLAT_LOCUS250</name>
</gene>
<evidence type="ECO:0000313" key="1">
    <source>
        <dbReference type="EMBL" id="CAL1673342.1"/>
    </source>
</evidence>
<dbReference type="Proteomes" id="UP001497644">
    <property type="component" value="Chromosome 1"/>
</dbReference>
<protein>
    <submittedName>
        <fullName evidence="1">Uncharacterized protein</fullName>
    </submittedName>
</protein>
<dbReference type="AlphaFoldDB" id="A0AAV2N1N8"/>
<keyword evidence="2" id="KW-1185">Reference proteome</keyword>
<name>A0AAV2N1N8_9HYME</name>
<reference evidence="1 2" key="1">
    <citation type="submission" date="2024-04" db="EMBL/GenBank/DDBJ databases">
        <authorList>
            <consortium name="Molecular Ecology Group"/>
        </authorList>
    </citation>
    <scope>NUCLEOTIDE SEQUENCE [LARGE SCALE GENOMIC DNA]</scope>
</reference>
<sequence length="85" mass="8948">MHPAVEGWRGGKGVGGRVEGNVKVEGDIFSGCNVGPWQFCHACFSQDLCPTVPPFNGGMALAFSTVIIAQTPGVPPRDAPRVIVR</sequence>